<keyword evidence="2" id="KW-0175">Coiled coil</keyword>
<comment type="caution">
    <text evidence="5">The sequence shown here is derived from an EMBL/GenBank/DDBJ whole genome shotgun (WGS) entry which is preliminary data.</text>
</comment>
<evidence type="ECO:0000256" key="3">
    <source>
        <dbReference type="SAM" id="Phobius"/>
    </source>
</evidence>
<dbReference type="InterPro" id="IPR036457">
    <property type="entry name" value="PPM-type-like_dom_sf"/>
</dbReference>
<keyword evidence="1" id="KW-0378">Hydrolase</keyword>
<protein>
    <submittedName>
        <fullName evidence="5">PAS/PAC sensor protein</fullName>
    </submittedName>
</protein>
<dbReference type="InterPro" id="IPR052016">
    <property type="entry name" value="Bact_Sigma-Reg"/>
</dbReference>
<feature type="transmembrane region" description="Helical" evidence="3">
    <location>
        <begin position="44"/>
        <end position="65"/>
    </location>
</feature>
<proteinExistence type="predicted"/>
<dbReference type="PANTHER" id="PTHR43156">
    <property type="entry name" value="STAGE II SPORULATION PROTEIN E-RELATED"/>
    <property type="match status" value="1"/>
</dbReference>
<evidence type="ECO:0000259" key="4">
    <source>
        <dbReference type="PROSITE" id="PS51746"/>
    </source>
</evidence>
<keyword evidence="3" id="KW-0812">Transmembrane</keyword>
<feature type="transmembrane region" description="Helical" evidence="3">
    <location>
        <begin position="12"/>
        <end position="32"/>
    </location>
</feature>
<organism evidence="5 6">
    <name type="scientific">Oceanococcus atlanticus</name>
    <dbReference type="NCBI Taxonomy" id="1317117"/>
    <lineage>
        <taxon>Bacteria</taxon>
        <taxon>Pseudomonadati</taxon>
        <taxon>Pseudomonadota</taxon>
        <taxon>Gammaproteobacteria</taxon>
        <taxon>Chromatiales</taxon>
        <taxon>Oceanococcaceae</taxon>
        <taxon>Oceanococcus</taxon>
    </lineage>
</organism>
<dbReference type="Gene3D" id="3.60.40.10">
    <property type="entry name" value="PPM-type phosphatase domain"/>
    <property type="match status" value="1"/>
</dbReference>
<evidence type="ECO:0000256" key="1">
    <source>
        <dbReference type="ARBA" id="ARBA00022801"/>
    </source>
</evidence>
<keyword evidence="3" id="KW-0472">Membrane</keyword>
<dbReference type="EMBL" id="AQQV01000001">
    <property type="protein sequence ID" value="ORE89062.1"/>
    <property type="molecule type" value="Genomic_DNA"/>
</dbReference>
<dbReference type="SMART" id="SM00331">
    <property type="entry name" value="PP2C_SIG"/>
    <property type="match status" value="1"/>
</dbReference>
<keyword evidence="6" id="KW-1185">Reference proteome</keyword>
<evidence type="ECO:0000256" key="2">
    <source>
        <dbReference type="SAM" id="Coils"/>
    </source>
</evidence>
<gene>
    <name evidence="5" type="ORF">ATO7_04265</name>
</gene>
<evidence type="ECO:0000313" key="5">
    <source>
        <dbReference type="EMBL" id="ORE89062.1"/>
    </source>
</evidence>
<dbReference type="AlphaFoldDB" id="A0A1Y1SHA5"/>
<feature type="domain" description="PPM-type phosphatase" evidence="4">
    <location>
        <begin position="173"/>
        <end position="394"/>
    </location>
</feature>
<evidence type="ECO:0000313" key="6">
    <source>
        <dbReference type="Proteomes" id="UP000192342"/>
    </source>
</evidence>
<dbReference type="GO" id="GO:0016791">
    <property type="term" value="F:phosphatase activity"/>
    <property type="evidence" value="ECO:0007669"/>
    <property type="project" value="TreeGrafter"/>
</dbReference>
<dbReference type="PANTHER" id="PTHR43156:SF2">
    <property type="entry name" value="STAGE II SPORULATION PROTEIN E"/>
    <property type="match status" value="1"/>
</dbReference>
<dbReference type="Pfam" id="PF07228">
    <property type="entry name" value="SpoIIE"/>
    <property type="match status" value="1"/>
</dbReference>
<keyword evidence="3" id="KW-1133">Transmembrane helix</keyword>
<dbReference type="PROSITE" id="PS51746">
    <property type="entry name" value="PPM_2"/>
    <property type="match status" value="1"/>
</dbReference>
<dbReference type="STRING" id="1317117.ATO7_04265"/>
<dbReference type="InterPro" id="IPR001932">
    <property type="entry name" value="PPM-type_phosphatase-like_dom"/>
</dbReference>
<feature type="transmembrane region" description="Helical" evidence="3">
    <location>
        <begin position="77"/>
        <end position="97"/>
    </location>
</feature>
<feature type="coiled-coil region" evidence="2">
    <location>
        <begin position="97"/>
        <end position="124"/>
    </location>
</feature>
<reference evidence="5 6" key="1">
    <citation type="submission" date="2013-04" db="EMBL/GenBank/DDBJ databases">
        <title>Oceanococcus atlanticus 22II-S10r2 Genome Sequencing.</title>
        <authorList>
            <person name="Lai Q."/>
            <person name="Li G."/>
            <person name="Shao Z."/>
        </authorList>
    </citation>
    <scope>NUCLEOTIDE SEQUENCE [LARGE SCALE GENOMIC DNA]</scope>
    <source>
        <strain evidence="5 6">22II-S10r2</strain>
    </source>
</reference>
<dbReference type="SUPFAM" id="SSF81606">
    <property type="entry name" value="PP2C-like"/>
    <property type="match status" value="1"/>
</dbReference>
<dbReference type="Proteomes" id="UP000192342">
    <property type="component" value="Unassembled WGS sequence"/>
</dbReference>
<accession>A0A1Y1SHA5</accession>
<name>A0A1Y1SHA5_9GAMM</name>
<sequence length="394" mass="43567">MFATDSHLPDLFHIVEAVLVAVFGAAALWALFRLRRHLQNVTFYFVLAVLLGGALAPVMSLGMSHSTQHMMLGASRVLFAAALFVGCLEVLRITGILNRQLARKQDAERQLTENREHLQRLIMQRTEALRSEISERSKLQESLANYSQMLEKDLQAAAQAQSAMQTELPRCDYVRVAANSFARDQVNGDMFHVDLRANGDLFLMVGDAMGHGAAAGFMTVLARTALKTMNLERTPSQILSELNHLMSEQDSGVYLTAVLARISPNGRCQIAHAGHPSSIILRGHETLEYLRAGGFALGMFDLPGVEYTQQELQLNPGDRVLLYTDGVTEVRNAQGEEYGWDRLDNALRDSDPASVDNALMQVLEHVYDFCGDQPMTDDITLLLAEYTGAESAAR</sequence>